<evidence type="ECO:0000256" key="1">
    <source>
        <dbReference type="SAM" id="Phobius"/>
    </source>
</evidence>
<keyword evidence="3" id="KW-1185">Reference proteome</keyword>
<organism evidence="2 3">
    <name type="scientific">Salinicola rhizosphaerae</name>
    <dbReference type="NCBI Taxonomy" id="1443141"/>
    <lineage>
        <taxon>Bacteria</taxon>
        <taxon>Pseudomonadati</taxon>
        <taxon>Pseudomonadota</taxon>
        <taxon>Gammaproteobacteria</taxon>
        <taxon>Oceanospirillales</taxon>
        <taxon>Halomonadaceae</taxon>
        <taxon>Salinicola</taxon>
    </lineage>
</organism>
<feature type="transmembrane region" description="Helical" evidence="1">
    <location>
        <begin position="41"/>
        <end position="61"/>
    </location>
</feature>
<feature type="transmembrane region" description="Helical" evidence="1">
    <location>
        <begin position="12"/>
        <end position="35"/>
    </location>
</feature>
<dbReference type="EMBL" id="BMZI01000001">
    <property type="protein sequence ID" value="GHB09703.1"/>
    <property type="molecule type" value="Genomic_DNA"/>
</dbReference>
<evidence type="ECO:0008006" key="4">
    <source>
        <dbReference type="Google" id="ProtNLM"/>
    </source>
</evidence>
<protein>
    <recommendedName>
        <fullName evidence="4">Transmembrane protein</fullName>
    </recommendedName>
</protein>
<keyword evidence="1" id="KW-0472">Membrane</keyword>
<dbReference type="RefSeq" id="WP_189442918.1">
    <property type="nucleotide sequence ID" value="NZ_BMZI01000001.1"/>
</dbReference>
<keyword evidence="1" id="KW-0812">Transmembrane</keyword>
<proteinExistence type="predicted"/>
<reference evidence="3" key="1">
    <citation type="journal article" date="2019" name="Int. J. Syst. Evol. Microbiol.">
        <title>The Global Catalogue of Microorganisms (GCM) 10K type strain sequencing project: providing services to taxonomists for standard genome sequencing and annotation.</title>
        <authorList>
            <consortium name="The Broad Institute Genomics Platform"/>
            <consortium name="The Broad Institute Genome Sequencing Center for Infectious Disease"/>
            <person name="Wu L."/>
            <person name="Ma J."/>
        </authorList>
    </citation>
    <scope>NUCLEOTIDE SEQUENCE [LARGE SCALE GENOMIC DNA]</scope>
    <source>
        <strain evidence="3">KCTC 32998</strain>
    </source>
</reference>
<feature type="transmembrane region" description="Helical" evidence="1">
    <location>
        <begin position="100"/>
        <end position="122"/>
    </location>
</feature>
<evidence type="ECO:0000313" key="3">
    <source>
        <dbReference type="Proteomes" id="UP000646745"/>
    </source>
</evidence>
<name>A0ABQ3DSN5_9GAMM</name>
<comment type="caution">
    <text evidence="2">The sequence shown here is derived from an EMBL/GenBank/DDBJ whole genome shotgun (WGS) entry which is preliminary data.</text>
</comment>
<sequence length="126" mass="13683">MSGPPSARALTATRFSTLAGLWLVMLLSLPRYWLIHDESRLTLLAVLLVAVAVALGGFWRVMAGAERALCPKALRGLIISLVAGVLAMFAWQWSRGAPPPGIITLSQGAAFGLLIHVVARLWKRRR</sequence>
<keyword evidence="1" id="KW-1133">Transmembrane helix</keyword>
<accession>A0ABQ3DSN5</accession>
<evidence type="ECO:0000313" key="2">
    <source>
        <dbReference type="EMBL" id="GHB09703.1"/>
    </source>
</evidence>
<gene>
    <name evidence="2" type="ORF">GCM10009038_04170</name>
</gene>
<dbReference type="Proteomes" id="UP000646745">
    <property type="component" value="Unassembled WGS sequence"/>
</dbReference>
<feature type="transmembrane region" description="Helical" evidence="1">
    <location>
        <begin position="73"/>
        <end position="94"/>
    </location>
</feature>